<proteinExistence type="predicted"/>
<keyword evidence="2" id="KW-1185">Reference proteome</keyword>
<evidence type="ECO:0000313" key="1">
    <source>
        <dbReference type="EMBL" id="CAH2062732.1"/>
    </source>
</evidence>
<name>A0ABN8IP85_9NEOP</name>
<feature type="non-terminal residue" evidence="1">
    <location>
        <position position="103"/>
    </location>
</feature>
<reference evidence="1" key="1">
    <citation type="submission" date="2022-03" db="EMBL/GenBank/DDBJ databases">
        <authorList>
            <person name="Martin H S."/>
        </authorList>
    </citation>
    <scope>NUCLEOTIDE SEQUENCE</scope>
</reference>
<sequence length="103" mass="10940">MGARVPGALNASERAIKSALTPNTSAAAAAHLRTGEINSRWGPETNYTVICESAAPRTKPTPRDKCPLIGRAAHSGLRISSECAIKGDSKLPARRCTLILRFN</sequence>
<evidence type="ECO:0000313" key="2">
    <source>
        <dbReference type="Proteomes" id="UP000837857"/>
    </source>
</evidence>
<dbReference type="Proteomes" id="UP000837857">
    <property type="component" value="Chromosome 3"/>
</dbReference>
<gene>
    <name evidence="1" type="ORF">IPOD504_LOCUS12140</name>
</gene>
<organism evidence="1 2">
    <name type="scientific">Iphiclides podalirius</name>
    <name type="common">scarce swallowtail</name>
    <dbReference type="NCBI Taxonomy" id="110791"/>
    <lineage>
        <taxon>Eukaryota</taxon>
        <taxon>Metazoa</taxon>
        <taxon>Ecdysozoa</taxon>
        <taxon>Arthropoda</taxon>
        <taxon>Hexapoda</taxon>
        <taxon>Insecta</taxon>
        <taxon>Pterygota</taxon>
        <taxon>Neoptera</taxon>
        <taxon>Endopterygota</taxon>
        <taxon>Lepidoptera</taxon>
        <taxon>Glossata</taxon>
        <taxon>Ditrysia</taxon>
        <taxon>Papilionoidea</taxon>
        <taxon>Papilionidae</taxon>
        <taxon>Papilioninae</taxon>
        <taxon>Iphiclides</taxon>
    </lineage>
</organism>
<protein>
    <submittedName>
        <fullName evidence="1">Uncharacterized protein</fullName>
    </submittedName>
</protein>
<accession>A0ABN8IP85</accession>
<dbReference type="EMBL" id="OW152815">
    <property type="protein sequence ID" value="CAH2062732.1"/>
    <property type="molecule type" value="Genomic_DNA"/>
</dbReference>